<dbReference type="InterPro" id="IPR032710">
    <property type="entry name" value="NTF2-like_dom_sf"/>
</dbReference>
<evidence type="ECO:0000259" key="1">
    <source>
        <dbReference type="Pfam" id="PF14534"/>
    </source>
</evidence>
<dbReference type="Proteomes" id="UP000245293">
    <property type="component" value="Unassembled WGS sequence"/>
</dbReference>
<comment type="caution">
    <text evidence="2">The sequence shown here is derived from an EMBL/GenBank/DDBJ whole genome shotgun (WGS) entry which is preliminary data.</text>
</comment>
<dbReference type="AlphaFoldDB" id="A0A2V1P7C4"/>
<gene>
    <name evidence="2" type="ORF">DFK10_03025</name>
</gene>
<proteinExistence type="predicted"/>
<organism evidence="2 3">
    <name type="scientific">Salibaculum griseiflavum</name>
    <dbReference type="NCBI Taxonomy" id="1914409"/>
    <lineage>
        <taxon>Bacteria</taxon>
        <taxon>Pseudomonadati</taxon>
        <taxon>Pseudomonadota</taxon>
        <taxon>Alphaproteobacteria</taxon>
        <taxon>Rhodobacterales</taxon>
        <taxon>Roseobacteraceae</taxon>
        <taxon>Salibaculum</taxon>
    </lineage>
</organism>
<reference evidence="3" key="1">
    <citation type="submission" date="2018-05" db="EMBL/GenBank/DDBJ databases">
        <authorList>
            <person name="Du Z."/>
            <person name="Wang X."/>
        </authorList>
    </citation>
    <scope>NUCLEOTIDE SEQUENCE [LARGE SCALE GENOMIC DNA]</scope>
    <source>
        <strain evidence="3">WDS4C29</strain>
    </source>
</reference>
<dbReference type="EMBL" id="QETF01000002">
    <property type="protein sequence ID" value="PWG18236.1"/>
    <property type="molecule type" value="Genomic_DNA"/>
</dbReference>
<dbReference type="Pfam" id="PF14534">
    <property type="entry name" value="DUF4440"/>
    <property type="match status" value="1"/>
</dbReference>
<name>A0A2V1P7C4_9RHOB</name>
<protein>
    <submittedName>
        <fullName evidence="2">DUF4440 domain-containing protein</fullName>
    </submittedName>
</protein>
<sequence length="129" mass="14605">MKGKSMDDLLQDVLTMECMVWDALVSGDTRSYRAALSEDFEGVYPDGFFGREDQIATLTTGPTVAAYQLSQERVRRIGDDHALLSYHARFQRAGQTAWEEMRVSSLWRREGAGWVNLFSQDTPEGRPVP</sequence>
<dbReference type="OrthoDB" id="4479885at2"/>
<dbReference type="Gene3D" id="3.10.450.50">
    <property type="match status" value="1"/>
</dbReference>
<evidence type="ECO:0000313" key="2">
    <source>
        <dbReference type="EMBL" id="PWG18236.1"/>
    </source>
</evidence>
<accession>A0A2V1P7C4</accession>
<keyword evidence="3" id="KW-1185">Reference proteome</keyword>
<dbReference type="SUPFAM" id="SSF54427">
    <property type="entry name" value="NTF2-like"/>
    <property type="match status" value="1"/>
</dbReference>
<feature type="domain" description="DUF4440" evidence="1">
    <location>
        <begin position="20"/>
        <end position="115"/>
    </location>
</feature>
<dbReference type="InterPro" id="IPR027843">
    <property type="entry name" value="DUF4440"/>
</dbReference>
<evidence type="ECO:0000313" key="3">
    <source>
        <dbReference type="Proteomes" id="UP000245293"/>
    </source>
</evidence>